<evidence type="ECO:0000256" key="1">
    <source>
        <dbReference type="SAM" id="MobiDB-lite"/>
    </source>
</evidence>
<name>A0ABU3WWC4_9NOCA</name>
<dbReference type="EMBL" id="WBMO01000005">
    <property type="protein sequence ID" value="MDV2478285.1"/>
    <property type="molecule type" value="Genomic_DNA"/>
</dbReference>
<protein>
    <recommendedName>
        <fullName evidence="5">Lipoprotein</fullName>
    </recommendedName>
</protein>
<feature type="region of interest" description="Disordered" evidence="1">
    <location>
        <begin position="38"/>
        <end position="63"/>
    </location>
</feature>
<sequence length="197" mass="20331">MGIFRRACAIAAVSCAAVFSLSACGSDINPVAVPESGAAAAPTTAPSSSKTTTATSPSSSDADLDIDVEIGDCVNLGGTVDDAVIDNATCGSRESNYKVVGKVGSSDECVSDVDQTYYETLGGVETGALCLDIDWVVGTCMELDGKNPVRVDCNDPAAEGEKVTEILQNSDDVEDCTISEGGFVYNERRFVVCTDSL</sequence>
<accession>A0ABU3WWC4</accession>
<feature type="chain" id="PRO_5045411243" description="Lipoprotein" evidence="2">
    <location>
        <begin position="26"/>
        <end position="197"/>
    </location>
</feature>
<organism evidence="3 4">
    <name type="scientific">Rhodococcus zopfii</name>
    <dbReference type="NCBI Taxonomy" id="43772"/>
    <lineage>
        <taxon>Bacteria</taxon>
        <taxon>Bacillati</taxon>
        <taxon>Actinomycetota</taxon>
        <taxon>Actinomycetes</taxon>
        <taxon>Mycobacteriales</taxon>
        <taxon>Nocardiaceae</taxon>
        <taxon>Rhodococcus</taxon>
    </lineage>
</organism>
<evidence type="ECO:0000313" key="3">
    <source>
        <dbReference type="EMBL" id="MDV2478285.1"/>
    </source>
</evidence>
<dbReference type="Proteomes" id="UP001275440">
    <property type="component" value="Unassembled WGS sequence"/>
</dbReference>
<keyword evidence="2" id="KW-0732">Signal</keyword>
<evidence type="ECO:0008006" key="5">
    <source>
        <dbReference type="Google" id="ProtNLM"/>
    </source>
</evidence>
<evidence type="ECO:0000313" key="4">
    <source>
        <dbReference type="Proteomes" id="UP001275440"/>
    </source>
</evidence>
<reference evidence="3 4" key="1">
    <citation type="submission" date="2019-10" db="EMBL/GenBank/DDBJ databases">
        <title>Draft Genome Assembly of Rhodococcus zopfii DSM44189.</title>
        <authorList>
            <person name="Sutton J.M."/>
            <person name="Akob D.M."/>
            <person name="Bushman T.J."/>
        </authorList>
    </citation>
    <scope>NUCLEOTIDE SEQUENCE [LARGE SCALE GENOMIC DNA]</scope>
    <source>
        <strain evidence="3 4">DSM 44189</strain>
    </source>
</reference>
<gene>
    <name evidence="3" type="ORF">F8M49_27950</name>
</gene>
<feature type="compositionally biased region" description="Low complexity" evidence="1">
    <location>
        <begin position="38"/>
        <end position="60"/>
    </location>
</feature>
<evidence type="ECO:0000256" key="2">
    <source>
        <dbReference type="SAM" id="SignalP"/>
    </source>
</evidence>
<feature type="signal peptide" evidence="2">
    <location>
        <begin position="1"/>
        <end position="25"/>
    </location>
</feature>
<dbReference type="PROSITE" id="PS51257">
    <property type="entry name" value="PROKAR_LIPOPROTEIN"/>
    <property type="match status" value="1"/>
</dbReference>
<proteinExistence type="predicted"/>
<comment type="caution">
    <text evidence="3">The sequence shown here is derived from an EMBL/GenBank/DDBJ whole genome shotgun (WGS) entry which is preliminary data.</text>
</comment>
<keyword evidence="4" id="KW-1185">Reference proteome</keyword>